<name>A0A0L0UXG9_9BASI</name>
<organism evidence="1 2">
    <name type="scientific">Puccinia striiformis f. sp. tritici PST-78</name>
    <dbReference type="NCBI Taxonomy" id="1165861"/>
    <lineage>
        <taxon>Eukaryota</taxon>
        <taxon>Fungi</taxon>
        <taxon>Dikarya</taxon>
        <taxon>Basidiomycota</taxon>
        <taxon>Pucciniomycotina</taxon>
        <taxon>Pucciniomycetes</taxon>
        <taxon>Pucciniales</taxon>
        <taxon>Pucciniaceae</taxon>
        <taxon>Puccinia</taxon>
    </lineage>
</organism>
<protein>
    <submittedName>
        <fullName evidence="1">Uncharacterized protein</fullName>
    </submittedName>
</protein>
<evidence type="ECO:0000313" key="1">
    <source>
        <dbReference type="EMBL" id="KNE91429.1"/>
    </source>
</evidence>
<dbReference type="Proteomes" id="UP000054564">
    <property type="component" value="Unassembled WGS sequence"/>
</dbReference>
<evidence type="ECO:0000313" key="2">
    <source>
        <dbReference type="Proteomes" id="UP000054564"/>
    </source>
</evidence>
<accession>A0A0L0UXG9</accession>
<comment type="caution">
    <text evidence="1">The sequence shown here is derived from an EMBL/GenBank/DDBJ whole genome shotgun (WGS) entry which is preliminary data.</text>
</comment>
<proteinExistence type="predicted"/>
<gene>
    <name evidence="1" type="ORF">PSTG_15176</name>
</gene>
<sequence length="110" mass="12775">MHVKLTKFMQSGHPTLYAGCLASVGILFPVQTPERERTPALQISICKTTSDLLVQQRMMSQPIQTQLIFDQLQTQQVCWSYLLIINHQEVTKRFTKLHKTENQFYNSHIV</sequence>
<dbReference type="AlphaFoldDB" id="A0A0L0UXG9"/>
<dbReference type="EMBL" id="AJIL01000205">
    <property type="protein sequence ID" value="KNE91429.1"/>
    <property type="molecule type" value="Genomic_DNA"/>
</dbReference>
<reference evidence="2" key="1">
    <citation type="submission" date="2014-03" db="EMBL/GenBank/DDBJ databases">
        <title>The Genome Sequence of Puccinia striiformis f. sp. tritici PST-78.</title>
        <authorList>
            <consortium name="The Broad Institute Genome Sequencing Platform"/>
            <person name="Cuomo C."/>
            <person name="Hulbert S."/>
            <person name="Chen X."/>
            <person name="Walker B."/>
            <person name="Young S.K."/>
            <person name="Zeng Q."/>
            <person name="Gargeya S."/>
            <person name="Fitzgerald M."/>
            <person name="Haas B."/>
            <person name="Abouelleil A."/>
            <person name="Alvarado L."/>
            <person name="Arachchi H.M."/>
            <person name="Berlin A.M."/>
            <person name="Chapman S.B."/>
            <person name="Goldberg J."/>
            <person name="Griggs A."/>
            <person name="Gujja S."/>
            <person name="Hansen M."/>
            <person name="Howarth C."/>
            <person name="Imamovic A."/>
            <person name="Larimer J."/>
            <person name="McCowan C."/>
            <person name="Montmayeur A."/>
            <person name="Murphy C."/>
            <person name="Neiman D."/>
            <person name="Pearson M."/>
            <person name="Priest M."/>
            <person name="Roberts A."/>
            <person name="Saif S."/>
            <person name="Shea T."/>
            <person name="Sisk P."/>
            <person name="Sykes S."/>
            <person name="Wortman J."/>
            <person name="Nusbaum C."/>
            <person name="Birren B."/>
        </authorList>
    </citation>
    <scope>NUCLEOTIDE SEQUENCE [LARGE SCALE GENOMIC DNA]</scope>
    <source>
        <strain evidence="2">race PST-78</strain>
    </source>
</reference>
<keyword evidence="2" id="KW-1185">Reference proteome</keyword>